<evidence type="ECO:0008006" key="7">
    <source>
        <dbReference type="Google" id="ProtNLM"/>
    </source>
</evidence>
<feature type="domain" description="DUF4283" evidence="3">
    <location>
        <begin position="54"/>
        <end position="132"/>
    </location>
</feature>
<feature type="domain" description="RNase H type-1" evidence="2">
    <location>
        <begin position="475"/>
        <end position="538"/>
    </location>
</feature>
<name>A0AAW2D5L6_9ROSI</name>
<accession>A0AAW2D5L6</accession>
<feature type="region of interest" description="Disordered" evidence="1">
    <location>
        <begin position="295"/>
        <end position="316"/>
    </location>
</feature>
<dbReference type="EMBL" id="JAZDWU010000004">
    <property type="protein sequence ID" value="KAL0005887.1"/>
    <property type="molecule type" value="Genomic_DNA"/>
</dbReference>
<proteinExistence type="predicted"/>
<dbReference type="InterPro" id="IPR025836">
    <property type="entry name" value="Zn_knuckle_CX2CX4HX4C"/>
</dbReference>
<dbReference type="InterPro" id="IPR002156">
    <property type="entry name" value="RNaseH_domain"/>
</dbReference>
<evidence type="ECO:0000259" key="3">
    <source>
        <dbReference type="Pfam" id="PF14111"/>
    </source>
</evidence>
<gene>
    <name evidence="5" type="ORF">SO802_013448</name>
</gene>
<dbReference type="Pfam" id="PF13456">
    <property type="entry name" value="RVT_3"/>
    <property type="match status" value="1"/>
</dbReference>
<reference evidence="5 6" key="1">
    <citation type="submission" date="2024-01" db="EMBL/GenBank/DDBJ databases">
        <title>A telomere-to-telomere, gap-free genome of sweet tea (Lithocarpus litseifolius).</title>
        <authorList>
            <person name="Zhou J."/>
        </authorList>
    </citation>
    <scope>NUCLEOTIDE SEQUENCE [LARGE SCALE GENOMIC DNA]</scope>
    <source>
        <strain evidence="5">Zhou-2022a</strain>
        <tissue evidence="5">Leaf</tissue>
    </source>
</reference>
<dbReference type="InterPro" id="IPR040256">
    <property type="entry name" value="At4g02000-like"/>
</dbReference>
<comment type="caution">
    <text evidence="5">The sequence shown here is derived from an EMBL/GenBank/DDBJ whole genome shotgun (WGS) entry which is preliminary data.</text>
</comment>
<dbReference type="GO" id="GO:0004523">
    <property type="term" value="F:RNA-DNA hybrid ribonuclease activity"/>
    <property type="evidence" value="ECO:0007669"/>
    <property type="project" value="InterPro"/>
</dbReference>
<dbReference type="Pfam" id="PF14111">
    <property type="entry name" value="DUF4283"/>
    <property type="match status" value="1"/>
</dbReference>
<sequence length="567" mass="63582">MPSKLTETQKLTWKLPRDVSKNELDSCTYEWASSAVLKALQTTSESPSNRATQEFILVAKFLTKRVLNTEAIVRTFSPLWRAKNDFKVCDAGDHIMLFVFDNAEEVNKILSSEPWSFDRHLVLLQRLESSTSVQALKLDSVSIWVQVHHILVCFLNRGVAEDLCKAIRAVDKSAKDTEVDRGSFFRVRVRIDISLPLCRGRVLALEDGEECWVSFKYERLPNICYWCGCLDHTDRDCEKWIESDGTLDSREREYGPWIRDAPTQVKQKPVVVVPGFYEARKKGGLMSNTQATKIQKPTREEHWNQADQTNTAQEEEALNSDTIITEPLNTPEFSMVEMAEGLIGSNRGNNGENKCENYGDLYGNNGIPLEDQILEIDSVLNGVEITETMDISGAAKNKEVHVESSNNAALRNIPANLVSGLEVNANHVEKGLETGADHVELLHSKFAEPNRGGEPDVHGGVSSREEYSQVEEGDFDGLVIEGDNSNAIHAISSSVENTSLYGNVVEDIRHLIRGLLWSDICCIRRGGNRVAHALAQYARHALDEDLYWVEESPPPALDALYHDRLSI</sequence>
<dbReference type="Pfam" id="PF14392">
    <property type="entry name" value="zf-CCHC_4"/>
    <property type="match status" value="1"/>
</dbReference>
<dbReference type="Proteomes" id="UP001459277">
    <property type="component" value="Unassembled WGS sequence"/>
</dbReference>
<dbReference type="PANTHER" id="PTHR31286:SF167">
    <property type="entry name" value="OS09G0268800 PROTEIN"/>
    <property type="match status" value="1"/>
</dbReference>
<evidence type="ECO:0000313" key="5">
    <source>
        <dbReference type="EMBL" id="KAL0005887.1"/>
    </source>
</evidence>
<evidence type="ECO:0000259" key="4">
    <source>
        <dbReference type="Pfam" id="PF14392"/>
    </source>
</evidence>
<organism evidence="5 6">
    <name type="scientific">Lithocarpus litseifolius</name>
    <dbReference type="NCBI Taxonomy" id="425828"/>
    <lineage>
        <taxon>Eukaryota</taxon>
        <taxon>Viridiplantae</taxon>
        <taxon>Streptophyta</taxon>
        <taxon>Embryophyta</taxon>
        <taxon>Tracheophyta</taxon>
        <taxon>Spermatophyta</taxon>
        <taxon>Magnoliopsida</taxon>
        <taxon>eudicotyledons</taxon>
        <taxon>Gunneridae</taxon>
        <taxon>Pentapetalae</taxon>
        <taxon>rosids</taxon>
        <taxon>fabids</taxon>
        <taxon>Fagales</taxon>
        <taxon>Fagaceae</taxon>
        <taxon>Lithocarpus</taxon>
    </lineage>
</organism>
<protein>
    <recommendedName>
        <fullName evidence="7">CCHC-type domain-containing protein</fullName>
    </recommendedName>
</protein>
<dbReference type="AlphaFoldDB" id="A0AAW2D5L6"/>
<dbReference type="GO" id="GO:0003676">
    <property type="term" value="F:nucleic acid binding"/>
    <property type="evidence" value="ECO:0007669"/>
    <property type="project" value="InterPro"/>
</dbReference>
<evidence type="ECO:0000259" key="2">
    <source>
        <dbReference type="Pfam" id="PF13456"/>
    </source>
</evidence>
<dbReference type="PANTHER" id="PTHR31286">
    <property type="entry name" value="GLYCINE-RICH CELL WALL STRUCTURAL PROTEIN 1.8-LIKE"/>
    <property type="match status" value="1"/>
</dbReference>
<feature type="domain" description="Zinc knuckle CX2CX4HX4C" evidence="4">
    <location>
        <begin position="191"/>
        <end position="239"/>
    </location>
</feature>
<keyword evidence="6" id="KW-1185">Reference proteome</keyword>
<evidence type="ECO:0000313" key="6">
    <source>
        <dbReference type="Proteomes" id="UP001459277"/>
    </source>
</evidence>
<dbReference type="InterPro" id="IPR025558">
    <property type="entry name" value="DUF4283"/>
</dbReference>
<evidence type="ECO:0000256" key="1">
    <source>
        <dbReference type="SAM" id="MobiDB-lite"/>
    </source>
</evidence>